<proteinExistence type="predicted"/>
<feature type="compositionally biased region" description="Basic and acidic residues" evidence="1">
    <location>
        <begin position="241"/>
        <end position="250"/>
    </location>
</feature>
<dbReference type="KEGG" id="samy:DB32_006915"/>
<sequence>MTIPITVEDLIAIGERFPSEAIIAEIDRLLPIASADLAMLEAGGYSADLLDALRGYRATLTEETAGRRAQRAAKKSARSVEAEAIAEAKRVLRAAVVMAEAAITYRVPPTGEAPETTQRITRDLAAALESARGVVGHDSAKLRTRLTAVAAVLGSASIAPAESGRAARTAMIARVTAAIAALPALAEEKKAAQHEARSNTDALDEIDGRAYLNLRTLAKVGRAQWRLAGDKTRADAYQLTLDDRRPKRSGEPTPTPA</sequence>
<dbReference type="EMBL" id="CP011125">
    <property type="protein sequence ID" value="AKF09766.1"/>
    <property type="molecule type" value="Genomic_DNA"/>
</dbReference>
<evidence type="ECO:0000256" key="1">
    <source>
        <dbReference type="SAM" id="MobiDB-lite"/>
    </source>
</evidence>
<dbReference type="STRING" id="927083.DB32_006915"/>
<reference evidence="2 3" key="1">
    <citation type="submission" date="2015-03" db="EMBL/GenBank/DDBJ databases">
        <title>Genome assembly of Sandaracinus amylolyticus DSM 53668.</title>
        <authorList>
            <person name="Sharma G."/>
            <person name="Subramanian S."/>
        </authorList>
    </citation>
    <scope>NUCLEOTIDE SEQUENCE [LARGE SCALE GENOMIC DNA]</scope>
    <source>
        <strain evidence="2 3">DSM 53668</strain>
    </source>
</reference>
<gene>
    <name evidence="2" type="ORF">DB32_006915</name>
</gene>
<accession>A0A0F6YKZ9</accession>
<feature type="region of interest" description="Disordered" evidence="1">
    <location>
        <begin position="236"/>
        <end position="257"/>
    </location>
</feature>
<keyword evidence="3" id="KW-1185">Reference proteome</keyword>
<dbReference type="AlphaFoldDB" id="A0A0F6YKZ9"/>
<dbReference type="Proteomes" id="UP000034883">
    <property type="component" value="Chromosome"/>
</dbReference>
<evidence type="ECO:0000313" key="3">
    <source>
        <dbReference type="Proteomes" id="UP000034883"/>
    </source>
</evidence>
<protein>
    <submittedName>
        <fullName evidence="2">Uncharacterized protein</fullName>
    </submittedName>
</protein>
<evidence type="ECO:0000313" key="2">
    <source>
        <dbReference type="EMBL" id="AKF09766.1"/>
    </source>
</evidence>
<name>A0A0F6YKZ9_9BACT</name>
<organism evidence="2 3">
    <name type="scientific">Sandaracinus amylolyticus</name>
    <dbReference type="NCBI Taxonomy" id="927083"/>
    <lineage>
        <taxon>Bacteria</taxon>
        <taxon>Pseudomonadati</taxon>
        <taxon>Myxococcota</taxon>
        <taxon>Polyangia</taxon>
        <taxon>Polyangiales</taxon>
        <taxon>Sandaracinaceae</taxon>
        <taxon>Sandaracinus</taxon>
    </lineage>
</organism>